<accession>A1ZUI2</accession>
<evidence type="ECO:0000313" key="1">
    <source>
        <dbReference type="EMBL" id="EAY26001.1"/>
    </source>
</evidence>
<protein>
    <submittedName>
        <fullName evidence="1">Uncharacterized protein</fullName>
    </submittedName>
</protein>
<proteinExistence type="predicted"/>
<dbReference type="EMBL" id="AAWS01000040">
    <property type="protein sequence ID" value="EAY26001.1"/>
    <property type="molecule type" value="Genomic_DNA"/>
</dbReference>
<sequence length="144" mass="16597">MNSESIQEHCLLRLFIWKDTPKVIVVISELKSNADGSGVALGFYGLSEMIIERFRRYLAIDKCEIEWFLHYGGFSAHESLGNEILEKVIPEIVHEFGFGKLPETTRIKSNFSEYLSGIELGKMRPILKELNWELQDGFGDPEWE</sequence>
<evidence type="ECO:0000313" key="2">
    <source>
        <dbReference type="Proteomes" id="UP000004095"/>
    </source>
</evidence>
<name>A1ZUI2_MICM2</name>
<keyword evidence="2" id="KW-1185">Reference proteome</keyword>
<comment type="caution">
    <text evidence="1">The sequence shown here is derived from an EMBL/GenBank/DDBJ whole genome shotgun (WGS) entry which is preliminary data.</text>
</comment>
<dbReference type="AlphaFoldDB" id="A1ZUI2"/>
<reference evidence="1 2" key="1">
    <citation type="submission" date="2007-01" db="EMBL/GenBank/DDBJ databases">
        <authorList>
            <person name="Haygood M."/>
            <person name="Podell S."/>
            <person name="Anderson C."/>
            <person name="Hopkinson B."/>
            <person name="Roe K."/>
            <person name="Barbeau K."/>
            <person name="Gaasterland T."/>
            <person name="Ferriera S."/>
            <person name="Johnson J."/>
            <person name="Kravitz S."/>
            <person name="Beeson K."/>
            <person name="Sutton G."/>
            <person name="Rogers Y.-H."/>
            <person name="Friedman R."/>
            <person name="Frazier M."/>
            <person name="Venter J.C."/>
        </authorList>
    </citation>
    <scope>NUCLEOTIDE SEQUENCE [LARGE SCALE GENOMIC DNA]</scope>
    <source>
        <strain evidence="1 2">ATCC 23134</strain>
    </source>
</reference>
<organism evidence="1 2">
    <name type="scientific">Microscilla marina ATCC 23134</name>
    <dbReference type="NCBI Taxonomy" id="313606"/>
    <lineage>
        <taxon>Bacteria</taxon>
        <taxon>Pseudomonadati</taxon>
        <taxon>Bacteroidota</taxon>
        <taxon>Cytophagia</taxon>
        <taxon>Cytophagales</taxon>
        <taxon>Microscillaceae</taxon>
        <taxon>Microscilla</taxon>
    </lineage>
</organism>
<gene>
    <name evidence="1" type="ORF">M23134_07150</name>
</gene>
<dbReference type="Proteomes" id="UP000004095">
    <property type="component" value="Unassembled WGS sequence"/>
</dbReference>